<evidence type="ECO:0008006" key="9">
    <source>
        <dbReference type="Google" id="ProtNLM"/>
    </source>
</evidence>
<dbReference type="STRING" id="281362.AT959_16045"/>
<feature type="transmembrane region" description="Helical" evidence="6">
    <location>
        <begin position="176"/>
        <end position="193"/>
    </location>
</feature>
<keyword evidence="2" id="KW-1003">Cell membrane</keyword>
<evidence type="ECO:0000256" key="1">
    <source>
        <dbReference type="ARBA" id="ARBA00004651"/>
    </source>
</evidence>
<dbReference type="EMBL" id="LODL01000035">
    <property type="protein sequence ID" value="KXB29462.1"/>
    <property type="molecule type" value="Genomic_DNA"/>
</dbReference>
<evidence type="ECO:0000256" key="6">
    <source>
        <dbReference type="SAM" id="Phobius"/>
    </source>
</evidence>
<evidence type="ECO:0000256" key="5">
    <source>
        <dbReference type="ARBA" id="ARBA00023136"/>
    </source>
</evidence>
<keyword evidence="4 6" id="KW-1133">Transmembrane helix</keyword>
<dbReference type="PANTHER" id="PTHR33545">
    <property type="entry name" value="UPF0750 MEMBRANE PROTEIN YITT-RELATED"/>
    <property type="match status" value="1"/>
</dbReference>
<protein>
    <recommendedName>
        <fullName evidence="9">YitT family protein</fullName>
    </recommendedName>
</protein>
<evidence type="ECO:0000256" key="4">
    <source>
        <dbReference type="ARBA" id="ARBA00022989"/>
    </source>
</evidence>
<keyword evidence="3 6" id="KW-0812">Transmembrane</keyword>
<keyword evidence="8" id="KW-1185">Reference proteome</keyword>
<dbReference type="PANTHER" id="PTHR33545:SF5">
    <property type="entry name" value="UPF0750 MEMBRANE PROTEIN YITT"/>
    <property type="match status" value="1"/>
</dbReference>
<feature type="transmembrane region" description="Helical" evidence="6">
    <location>
        <begin position="110"/>
        <end position="128"/>
    </location>
</feature>
<organism evidence="7 8">
    <name type="scientific">Dechloromonas denitrificans</name>
    <dbReference type="NCBI Taxonomy" id="281362"/>
    <lineage>
        <taxon>Bacteria</taxon>
        <taxon>Pseudomonadati</taxon>
        <taxon>Pseudomonadota</taxon>
        <taxon>Betaproteobacteria</taxon>
        <taxon>Rhodocyclales</taxon>
        <taxon>Azonexaceae</taxon>
        <taxon>Dechloromonas</taxon>
    </lineage>
</organism>
<dbReference type="InterPro" id="IPR051461">
    <property type="entry name" value="UPF0750_membrane"/>
</dbReference>
<evidence type="ECO:0000256" key="3">
    <source>
        <dbReference type="ARBA" id="ARBA00022692"/>
    </source>
</evidence>
<accession>A0A133XES5</accession>
<dbReference type="AlphaFoldDB" id="A0A133XES5"/>
<dbReference type="Pfam" id="PF02588">
    <property type="entry name" value="YitT_membrane"/>
    <property type="match status" value="1"/>
</dbReference>
<gene>
    <name evidence="7" type="ORF">AT959_16045</name>
</gene>
<comment type="caution">
    <text evidence="7">The sequence shown here is derived from an EMBL/GenBank/DDBJ whole genome shotgun (WGS) entry which is preliminary data.</text>
</comment>
<dbReference type="Proteomes" id="UP000070186">
    <property type="component" value="Unassembled WGS sequence"/>
</dbReference>
<proteinExistence type="predicted"/>
<feature type="transmembrane region" description="Helical" evidence="6">
    <location>
        <begin position="21"/>
        <end position="49"/>
    </location>
</feature>
<reference evidence="7 8" key="1">
    <citation type="submission" date="2015-12" db="EMBL/GenBank/DDBJ databases">
        <title>Nitrous oxide reduction kinetics distinguish bacteria harboring typical versus atypical NosZ.</title>
        <authorList>
            <person name="Yoon S."/>
            <person name="Nissen S."/>
            <person name="Park D."/>
            <person name="Sanford R.A."/>
            <person name="Loeffler F.E."/>
        </authorList>
    </citation>
    <scope>NUCLEOTIDE SEQUENCE [LARGE SCALE GENOMIC DNA]</scope>
    <source>
        <strain evidence="7 8">ATCC BAA-841</strain>
    </source>
</reference>
<evidence type="ECO:0000313" key="8">
    <source>
        <dbReference type="Proteomes" id="UP000070186"/>
    </source>
</evidence>
<evidence type="ECO:0000256" key="2">
    <source>
        <dbReference type="ARBA" id="ARBA00022475"/>
    </source>
</evidence>
<sequence>MSKHPISRHTLFEDAQALLVAPLFVAFAVLLFKEAGLLTGGTVGIAFLIHYLKQWPFGLVLFVVNLPFYLLAIRAMGRSFTLKTFLAVSLLSLYAELLPRLVEFQALNRVFAALMGGFLAGVGLLILIRHRASLGGLGILVIHLQNTRGWRAGHLQMAADSLILGAAIFVRDPLSVGLSIIGALALNLVIAVNHKAGRYMGT</sequence>
<name>A0A133XES5_9RHOO</name>
<dbReference type="InterPro" id="IPR003740">
    <property type="entry name" value="YitT"/>
</dbReference>
<comment type="subcellular location">
    <subcellularLocation>
        <location evidence="1">Cell membrane</location>
        <topology evidence="1">Multi-pass membrane protein</topology>
    </subcellularLocation>
</comment>
<evidence type="ECO:0000313" key="7">
    <source>
        <dbReference type="EMBL" id="KXB29462.1"/>
    </source>
</evidence>
<dbReference type="GO" id="GO:0005886">
    <property type="term" value="C:plasma membrane"/>
    <property type="evidence" value="ECO:0007669"/>
    <property type="project" value="UniProtKB-SubCell"/>
</dbReference>
<keyword evidence="5 6" id="KW-0472">Membrane</keyword>
<feature type="transmembrane region" description="Helical" evidence="6">
    <location>
        <begin position="55"/>
        <end position="73"/>
    </location>
</feature>
<dbReference type="RefSeq" id="WP_066885140.1">
    <property type="nucleotide sequence ID" value="NZ_LODL01000035.1"/>
</dbReference>